<name>A0A6M1SVK6_9HYPH</name>
<evidence type="ECO:0000313" key="2">
    <source>
        <dbReference type="Proteomes" id="UP000474802"/>
    </source>
</evidence>
<reference evidence="1 2" key="1">
    <citation type="submission" date="2020-02" db="EMBL/GenBank/DDBJ databases">
        <authorList>
            <person name="Khan S.A."/>
            <person name="Jeon C.O."/>
            <person name="Chun B.H."/>
        </authorList>
    </citation>
    <scope>NUCLEOTIDE SEQUENCE [LARGE SCALE GENOMIC DNA]</scope>
    <source>
        <strain evidence="1 2">H239</strain>
    </source>
</reference>
<dbReference type="RefSeq" id="WP_164535356.1">
    <property type="nucleotide sequence ID" value="NZ_JAALFG010000004.1"/>
</dbReference>
<proteinExistence type="predicted"/>
<comment type="caution">
    <text evidence="1">The sequence shown here is derived from an EMBL/GenBank/DDBJ whole genome shotgun (WGS) entry which is preliminary data.</text>
</comment>
<dbReference type="EMBL" id="JAALFG010000004">
    <property type="protein sequence ID" value="NGP19115.1"/>
    <property type="molecule type" value="Genomic_DNA"/>
</dbReference>
<dbReference type="AlphaFoldDB" id="A0A6M1SVK6"/>
<sequence>MTLTISNTFQTIDDLADALIGGHDGGPLIESVPDHLVPTDVAAVRSLQDLIAAQAR</sequence>
<gene>
    <name evidence="1" type="ORF">G5575_17030</name>
</gene>
<protein>
    <submittedName>
        <fullName evidence="1">Uncharacterized protein</fullName>
    </submittedName>
</protein>
<keyword evidence="2" id="KW-1185">Reference proteome</keyword>
<reference evidence="1 2" key="2">
    <citation type="submission" date="2020-03" db="EMBL/GenBank/DDBJ databases">
        <title>Devosia chinhatensis sp. nov., isolated from a hexachlorocyclohexane (HCH) dump site in India.</title>
        <authorList>
            <person name="Kumar M."/>
            <person name="Lal R."/>
        </authorList>
    </citation>
    <scope>NUCLEOTIDE SEQUENCE [LARGE SCALE GENOMIC DNA]</scope>
    <source>
        <strain evidence="1 2">H239</strain>
    </source>
</reference>
<evidence type="ECO:0000313" key="1">
    <source>
        <dbReference type="EMBL" id="NGP19115.1"/>
    </source>
</evidence>
<organism evidence="1 2">
    <name type="scientific">Devosia aurantiaca</name>
    <dbReference type="NCBI Taxonomy" id="2714858"/>
    <lineage>
        <taxon>Bacteria</taxon>
        <taxon>Pseudomonadati</taxon>
        <taxon>Pseudomonadota</taxon>
        <taxon>Alphaproteobacteria</taxon>
        <taxon>Hyphomicrobiales</taxon>
        <taxon>Devosiaceae</taxon>
        <taxon>Devosia</taxon>
    </lineage>
</organism>
<dbReference type="Proteomes" id="UP000474802">
    <property type="component" value="Unassembled WGS sequence"/>
</dbReference>
<accession>A0A6M1SVK6</accession>